<feature type="binding site" evidence="18">
    <location>
        <position position="102"/>
    </location>
    <ligand>
        <name>Mg(2+)</name>
        <dbReference type="ChEBI" id="CHEBI:18420"/>
    </ligand>
</feature>
<keyword evidence="21" id="KW-1185">Reference proteome</keyword>
<evidence type="ECO:0000256" key="12">
    <source>
        <dbReference type="ARBA" id="ARBA00023268"/>
    </source>
</evidence>
<feature type="region of interest" description="Linker" evidence="18">
    <location>
        <begin position="223"/>
        <end position="243"/>
    </location>
</feature>
<dbReference type="NCBIfam" id="NF010939">
    <property type="entry name" value="PRK14359.1"/>
    <property type="match status" value="1"/>
</dbReference>
<feature type="binding site" evidence="18">
    <location>
        <position position="164"/>
    </location>
    <ligand>
        <name>UDP-N-acetyl-alpha-D-glucosamine</name>
        <dbReference type="ChEBI" id="CHEBI:57705"/>
    </ligand>
</feature>
<feature type="binding site" evidence="18">
    <location>
        <position position="324"/>
    </location>
    <ligand>
        <name>UDP-N-acetyl-alpha-D-glucosamine</name>
        <dbReference type="ChEBI" id="CHEBI:57705"/>
    </ligand>
</feature>
<dbReference type="InterPro" id="IPR011004">
    <property type="entry name" value="Trimer_LpxA-like_sf"/>
</dbReference>
<comment type="catalytic activity">
    <reaction evidence="16 18">
        <text>N-acetyl-alpha-D-glucosamine 1-phosphate + UTP + H(+) = UDP-N-acetyl-alpha-D-glucosamine + diphosphate</text>
        <dbReference type="Rhea" id="RHEA:13509"/>
        <dbReference type="ChEBI" id="CHEBI:15378"/>
        <dbReference type="ChEBI" id="CHEBI:33019"/>
        <dbReference type="ChEBI" id="CHEBI:46398"/>
        <dbReference type="ChEBI" id="CHEBI:57705"/>
        <dbReference type="ChEBI" id="CHEBI:57776"/>
        <dbReference type="EC" id="2.7.7.23"/>
    </reaction>
</comment>
<evidence type="ECO:0000256" key="8">
    <source>
        <dbReference type="ARBA" id="ARBA00022737"/>
    </source>
</evidence>
<dbReference type="Pfam" id="PF12804">
    <property type="entry name" value="NTP_transf_3"/>
    <property type="match status" value="1"/>
</dbReference>
<dbReference type="GO" id="GO:0008360">
    <property type="term" value="P:regulation of cell shape"/>
    <property type="evidence" value="ECO:0007669"/>
    <property type="project" value="UniProtKB-KW"/>
</dbReference>
<keyword evidence="13 18" id="KW-0012">Acyltransferase</keyword>
<protein>
    <recommendedName>
        <fullName evidence="18">Bifunctional protein GlmU</fullName>
    </recommendedName>
    <domain>
        <recommendedName>
            <fullName evidence="18">UDP-N-acetylglucosamine pyrophosphorylase</fullName>
            <ecNumber evidence="18">2.7.7.23</ecNumber>
        </recommendedName>
        <alternativeName>
            <fullName evidence="18">N-acetylglucosamine-1-phosphate uridyltransferase</fullName>
        </alternativeName>
    </domain>
    <domain>
        <recommendedName>
            <fullName evidence="18">Glucosamine-1-phosphate N-acetyltransferase</fullName>
            <ecNumber evidence="18">2.3.1.157</ecNumber>
        </recommendedName>
    </domain>
</protein>
<dbReference type="EMBL" id="CP022347">
    <property type="protein sequence ID" value="ASQ30601.1"/>
    <property type="molecule type" value="Genomic_DNA"/>
</dbReference>
<feature type="binding site" evidence="18">
    <location>
        <position position="220"/>
    </location>
    <ligand>
        <name>Mg(2+)</name>
        <dbReference type="ChEBI" id="CHEBI:18420"/>
    </ligand>
</feature>
<comment type="similarity">
    <text evidence="3 18">In the N-terminal section; belongs to the N-acetylglucosamine-1-phosphate uridyltransferase family.</text>
</comment>
<evidence type="ECO:0000256" key="4">
    <source>
        <dbReference type="ARBA" id="ARBA00022490"/>
    </source>
</evidence>
<evidence type="ECO:0000313" key="20">
    <source>
        <dbReference type="EMBL" id="ASQ30601.1"/>
    </source>
</evidence>
<dbReference type="SUPFAM" id="SSF51161">
    <property type="entry name" value="Trimeric LpxA-like enzymes"/>
    <property type="match status" value="1"/>
</dbReference>
<feature type="domain" description="MobA-like NTP transferase" evidence="19">
    <location>
        <begin position="6"/>
        <end position="127"/>
    </location>
</feature>
<dbReference type="UniPathway" id="UPA00113">
    <property type="reaction ID" value="UER00532"/>
</dbReference>
<reference evidence="20 21" key="1">
    <citation type="submission" date="2017-07" db="EMBL/GenBank/DDBJ databases">
        <title>Analysis of two Campylobacter avium genomes and identification of a novel hippuricase gene.</title>
        <authorList>
            <person name="Miller W.G."/>
            <person name="Chapman M.H."/>
            <person name="Yee E."/>
            <person name="Revez J."/>
            <person name="Bono J.L."/>
            <person name="Rossi M."/>
        </authorList>
    </citation>
    <scope>NUCLEOTIDE SEQUENCE [LARGE SCALE GENOMIC DNA]</scope>
    <source>
        <strain evidence="20 21">LMG 24591</strain>
    </source>
</reference>
<keyword evidence="4 18" id="KW-0963">Cytoplasm</keyword>
<dbReference type="InterPro" id="IPR025877">
    <property type="entry name" value="MobA-like_NTP_Trfase"/>
</dbReference>
<evidence type="ECO:0000256" key="14">
    <source>
        <dbReference type="ARBA" id="ARBA00023316"/>
    </source>
</evidence>
<evidence type="ECO:0000256" key="1">
    <source>
        <dbReference type="ARBA" id="ARBA00004496"/>
    </source>
</evidence>
<keyword evidence="8 18" id="KW-0677">Repeat</keyword>
<evidence type="ECO:0000259" key="19">
    <source>
        <dbReference type="Pfam" id="PF12804"/>
    </source>
</evidence>
<dbReference type="GO" id="GO:0016020">
    <property type="term" value="C:membrane"/>
    <property type="evidence" value="ECO:0007669"/>
    <property type="project" value="GOC"/>
</dbReference>
<dbReference type="GO" id="GO:0000287">
    <property type="term" value="F:magnesium ion binding"/>
    <property type="evidence" value="ECO:0007669"/>
    <property type="project" value="UniProtKB-UniRule"/>
</dbReference>
<dbReference type="RefSeq" id="WP_094325353.1">
    <property type="nucleotide sequence ID" value="NZ_CP022347.1"/>
</dbReference>
<sequence>MKVSIVILAAGLGTRMKSSKAKVLQKLCGKSMILHILKQAFTLSDDVTVVLSHQKDLVKECIEAEFENVKILEQDLKNYPGTAGALKGYKAKYEKTLVLCGDMPLVSFTSLKNILEKEADFCVAVFKTDDAKSYGRVVLVNDEVQKIVELKDANKQEKDIKICNSGVYAFKSEILAKFLPLISNENAQKEYYLTDLVFLAKKEYKIKAVFVDELEFMGINDKFELSVAENLMQERFKKELMKNGVIMHNPASIFISLDTIFEGECELYENVRIEGKSFIKDSIIKSSCVVEDSSLENSDIGPLAHLRPKCELKNTHIGNFVECKNAKLNGVKAGHLSYLGDCEIDEGTNIGCGTITCNYDGLKKHKTKIGKNVFIGSDTQLIAPVEINDDVIIAAGSTVTSDVKSGALYINRAPSKQIDDYFYKKFGKK</sequence>
<comment type="function">
    <text evidence="17 18">Catalyzes the last two sequential reactions in the de novo biosynthetic pathway for UDP-N-acetylglucosamine (UDP-GlcNAc). The C-terminal domain catalyzes the transfer of acetyl group from acetyl coenzyme A to glucosamine-1-phosphate (GlcN-1-P) to produce N-acetylglucosamine-1-phosphate (GlcNAc-1-P), which is converted into UDP-GlcNAc by the transfer of uridine 5-monophosphate (from uridine 5-triphosphate), a reaction catalyzed by the N-terminal domain.</text>
</comment>
<dbReference type="InterPro" id="IPR050065">
    <property type="entry name" value="GlmU-like"/>
</dbReference>
<feature type="binding site" evidence="18">
    <location>
        <position position="395"/>
    </location>
    <ligand>
        <name>acetyl-CoA</name>
        <dbReference type="ChEBI" id="CHEBI:57288"/>
    </ligand>
</feature>
<comment type="subcellular location">
    <subcellularLocation>
        <location evidence="1 18">Cytoplasm</location>
    </subcellularLocation>
</comment>
<feature type="binding site" evidence="18">
    <location>
        <position position="377"/>
    </location>
    <ligand>
        <name>acetyl-CoA</name>
        <dbReference type="ChEBI" id="CHEBI:57288"/>
    </ligand>
</feature>
<comment type="similarity">
    <text evidence="2 18">In the C-terminal section; belongs to the transferase hexapeptide repeat family.</text>
</comment>
<gene>
    <name evidence="18 20" type="primary">glmU</name>
    <name evidence="20" type="ORF">CAV_0940</name>
</gene>
<dbReference type="Gene3D" id="3.90.550.10">
    <property type="entry name" value="Spore Coat Polysaccharide Biosynthesis Protein SpsA, Chain A"/>
    <property type="match status" value="1"/>
</dbReference>
<feature type="binding site" evidence="18">
    <location>
        <position position="22"/>
    </location>
    <ligand>
        <name>UDP-N-acetyl-alpha-D-glucosamine</name>
        <dbReference type="ChEBI" id="CHEBI:57705"/>
    </ligand>
</feature>
<evidence type="ECO:0000256" key="11">
    <source>
        <dbReference type="ARBA" id="ARBA00022984"/>
    </source>
</evidence>
<dbReference type="EC" id="2.7.7.23" evidence="18"/>
<feature type="binding site" evidence="18">
    <location>
        <begin position="8"/>
        <end position="11"/>
    </location>
    <ligand>
        <name>UDP-N-acetyl-alpha-D-glucosamine</name>
        <dbReference type="ChEBI" id="CHEBI:57705"/>
    </ligand>
</feature>
<comment type="pathway">
    <text evidence="18">Nucleotide-sugar biosynthesis; UDP-N-acetyl-alpha-D-glucosamine biosynthesis; UDP-N-acetyl-alpha-D-glucosamine from N-acetyl-alpha-D-glucosamine 1-phosphate: step 1/1.</text>
</comment>
<evidence type="ECO:0000256" key="9">
    <source>
        <dbReference type="ARBA" id="ARBA00022842"/>
    </source>
</evidence>
<feature type="binding site" evidence="18">
    <location>
        <position position="412"/>
    </location>
    <ligand>
        <name>acetyl-CoA</name>
        <dbReference type="ChEBI" id="CHEBI:57288"/>
    </ligand>
</feature>
<dbReference type="NCBIfam" id="TIGR01173">
    <property type="entry name" value="glmU"/>
    <property type="match status" value="1"/>
</dbReference>
<feature type="binding site" evidence="18">
    <location>
        <position position="338"/>
    </location>
    <ligand>
        <name>UDP-N-acetyl-alpha-D-glucosamine</name>
        <dbReference type="ChEBI" id="CHEBI:57705"/>
    </ligand>
</feature>
<dbReference type="InterPro" id="IPR005882">
    <property type="entry name" value="Bifunctional_GlmU"/>
</dbReference>
<keyword evidence="7 18" id="KW-0479">Metal-binding</keyword>
<feature type="binding site" evidence="18">
    <location>
        <begin position="358"/>
        <end position="359"/>
    </location>
    <ligand>
        <name>acetyl-CoA</name>
        <dbReference type="ChEBI" id="CHEBI:57288"/>
    </ligand>
</feature>
<evidence type="ECO:0000256" key="18">
    <source>
        <dbReference type="HAMAP-Rule" id="MF_01631"/>
    </source>
</evidence>
<dbReference type="Proteomes" id="UP000201169">
    <property type="component" value="Chromosome"/>
</dbReference>
<comment type="caution">
    <text evidence="18">Lacks conserved residue(s) required for the propagation of feature annotation.</text>
</comment>
<dbReference type="InterPro" id="IPR001451">
    <property type="entry name" value="Hexapep"/>
</dbReference>
<dbReference type="GO" id="GO:0009252">
    <property type="term" value="P:peptidoglycan biosynthetic process"/>
    <property type="evidence" value="ECO:0007669"/>
    <property type="project" value="UniProtKB-UniRule"/>
</dbReference>
<dbReference type="PANTHER" id="PTHR43584:SF3">
    <property type="entry name" value="BIFUNCTIONAL PROTEIN GLMU"/>
    <property type="match status" value="1"/>
</dbReference>
<dbReference type="EC" id="2.3.1.157" evidence="18"/>
<feature type="region of interest" description="N-acetyltransferase" evidence="18">
    <location>
        <begin position="244"/>
        <end position="429"/>
    </location>
</feature>
<keyword evidence="11 18" id="KW-0573">Peptidoglycan synthesis</keyword>
<keyword evidence="9 18" id="KW-0460">Magnesium</keyword>
<evidence type="ECO:0000256" key="16">
    <source>
        <dbReference type="ARBA" id="ARBA00048493"/>
    </source>
</evidence>
<feature type="binding site" evidence="18">
    <location>
        <position position="135"/>
    </location>
    <ligand>
        <name>UDP-N-acetyl-alpha-D-glucosamine</name>
        <dbReference type="ChEBI" id="CHEBI:57705"/>
    </ligand>
</feature>
<keyword evidence="10 18" id="KW-0133">Cell shape</keyword>
<feature type="binding site" evidence="18">
    <location>
        <begin position="81"/>
        <end position="82"/>
    </location>
    <ligand>
        <name>UDP-N-acetyl-alpha-D-glucosamine</name>
        <dbReference type="ChEBI" id="CHEBI:57705"/>
    </ligand>
</feature>
<evidence type="ECO:0000256" key="5">
    <source>
        <dbReference type="ARBA" id="ARBA00022679"/>
    </source>
</evidence>
<keyword evidence="14 18" id="KW-0961">Cell wall biogenesis/degradation</keyword>
<evidence type="ECO:0000313" key="21">
    <source>
        <dbReference type="Proteomes" id="UP000201169"/>
    </source>
</evidence>
<keyword evidence="5 18" id="KW-0808">Transferase</keyword>
<dbReference type="GO" id="GO:0000902">
    <property type="term" value="P:cell morphogenesis"/>
    <property type="evidence" value="ECO:0007669"/>
    <property type="project" value="UniProtKB-UniRule"/>
</dbReference>
<dbReference type="AlphaFoldDB" id="A0A222MXN2"/>
<proteinExistence type="inferred from homology"/>
<dbReference type="HAMAP" id="MF_01631">
    <property type="entry name" value="GlmU"/>
    <property type="match status" value="1"/>
</dbReference>
<feature type="binding site" evidence="18">
    <location>
        <position position="349"/>
    </location>
    <ligand>
        <name>UDP-N-acetyl-alpha-D-glucosamine</name>
        <dbReference type="ChEBI" id="CHEBI:57705"/>
    </ligand>
</feature>
<name>A0A222MXN2_9BACT</name>
<dbReference type="GO" id="GO:0009245">
    <property type="term" value="P:lipid A biosynthetic process"/>
    <property type="evidence" value="ECO:0007669"/>
    <property type="project" value="UniProtKB-UniRule"/>
</dbReference>
<dbReference type="Gene3D" id="2.160.10.10">
    <property type="entry name" value="Hexapeptide repeat proteins"/>
    <property type="match status" value="1"/>
</dbReference>
<evidence type="ECO:0000256" key="15">
    <source>
        <dbReference type="ARBA" id="ARBA00048247"/>
    </source>
</evidence>
<dbReference type="GO" id="GO:0003977">
    <property type="term" value="F:UDP-N-acetylglucosamine diphosphorylase activity"/>
    <property type="evidence" value="ECO:0007669"/>
    <property type="project" value="UniProtKB-UniRule"/>
</dbReference>
<feature type="binding site" evidence="18">
    <location>
        <position position="220"/>
    </location>
    <ligand>
        <name>UDP-N-acetyl-alpha-D-glucosamine</name>
        <dbReference type="ChEBI" id="CHEBI:57705"/>
    </ligand>
</feature>
<evidence type="ECO:0000256" key="2">
    <source>
        <dbReference type="ARBA" id="ARBA00007707"/>
    </source>
</evidence>
<evidence type="ECO:0000256" key="10">
    <source>
        <dbReference type="ARBA" id="ARBA00022960"/>
    </source>
</evidence>
<accession>A0A222MXN2</accession>
<evidence type="ECO:0000256" key="6">
    <source>
        <dbReference type="ARBA" id="ARBA00022695"/>
    </source>
</evidence>
<dbReference type="CDD" id="cd03353">
    <property type="entry name" value="LbH_GlmU_C"/>
    <property type="match status" value="1"/>
</dbReference>
<organism evidence="20 21">
    <name type="scientific">Campylobacter avium LMG 24591</name>
    <dbReference type="NCBI Taxonomy" id="522484"/>
    <lineage>
        <taxon>Bacteria</taxon>
        <taxon>Pseudomonadati</taxon>
        <taxon>Campylobacterota</taxon>
        <taxon>Epsilonproteobacteria</taxon>
        <taxon>Campylobacterales</taxon>
        <taxon>Campylobacteraceae</taxon>
        <taxon>Campylobacter</taxon>
    </lineage>
</organism>
<evidence type="ECO:0000256" key="3">
    <source>
        <dbReference type="ARBA" id="ARBA00007947"/>
    </source>
</evidence>
<feature type="binding site" evidence="18">
    <location>
        <position position="307"/>
    </location>
    <ligand>
        <name>UDP-N-acetyl-alpha-D-glucosamine</name>
        <dbReference type="ChEBI" id="CHEBI:57705"/>
    </ligand>
</feature>
<dbReference type="PANTHER" id="PTHR43584">
    <property type="entry name" value="NUCLEOTIDYL TRANSFERASE"/>
    <property type="match status" value="1"/>
</dbReference>
<evidence type="ECO:0000256" key="17">
    <source>
        <dbReference type="ARBA" id="ARBA00049628"/>
    </source>
</evidence>
<dbReference type="GO" id="GO:0019134">
    <property type="term" value="F:glucosamine-1-phosphate N-acetyltransferase activity"/>
    <property type="evidence" value="ECO:0007669"/>
    <property type="project" value="UniProtKB-UniRule"/>
</dbReference>
<dbReference type="KEGG" id="cavi:CAV_0940"/>
<dbReference type="UniPathway" id="UPA00973"/>
<dbReference type="CDD" id="cd02540">
    <property type="entry name" value="GT2_GlmU_N_bac"/>
    <property type="match status" value="1"/>
</dbReference>
<feature type="region of interest" description="Pyrophosphorylase" evidence="18">
    <location>
        <begin position="1"/>
        <end position="222"/>
    </location>
</feature>
<evidence type="ECO:0000256" key="13">
    <source>
        <dbReference type="ARBA" id="ARBA00023315"/>
    </source>
</evidence>
<feature type="binding site" evidence="18">
    <location>
        <position position="149"/>
    </location>
    <ligand>
        <name>UDP-N-acetyl-alpha-D-glucosamine</name>
        <dbReference type="ChEBI" id="CHEBI:57705"/>
    </ligand>
</feature>
<keyword evidence="6 18" id="KW-0548">Nucleotidyltransferase</keyword>
<keyword evidence="12 18" id="KW-0511">Multifunctional enzyme</keyword>
<dbReference type="OrthoDB" id="9775031at2"/>
<dbReference type="GO" id="GO:0006048">
    <property type="term" value="P:UDP-N-acetylglucosamine biosynthetic process"/>
    <property type="evidence" value="ECO:0007669"/>
    <property type="project" value="UniProtKB-UniPathway"/>
</dbReference>
<feature type="active site" description="Proton acceptor" evidence="18">
    <location>
        <position position="335"/>
    </location>
</feature>
<comment type="pathway">
    <text evidence="18">Nucleotide-sugar biosynthesis; UDP-N-acetyl-alpha-D-glucosamine biosynthesis; N-acetyl-alpha-D-glucosamine 1-phosphate from alpha-D-glucosamine 6-phosphate (route II): step 2/2.</text>
</comment>
<comment type="catalytic activity">
    <reaction evidence="15 18">
        <text>alpha-D-glucosamine 1-phosphate + acetyl-CoA = N-acetyl-alpha-D-glucosamine 1-phosphate + CoA + H(+)</text>
        <dbReference type="Rhea" id="RHEA:13725"/>
        <dbReference type="ChEBI" id="CHEBI:15378"/>
        <dbReference type="ChEBI" id="CHEBI:57287"/>
        <dbReference type="ChEBI" id="CHEBI:57288"/>
        <dbReference type="ChEBI" id="CHEBI:57776"/>
        <dbReference type="ChEBI" id="CHEBI:58516"/>
        <dbReference type="EC" id="2.3.1.157"/>
    </reaction>
</comment>
<dbReference type="InterPro" id="IPR038009">
    <property type="entry name" value="GlmU_C_LbH"/>
</dbReference>
<comment type="subunit">
    <text evidence="18">Homotrimer.</text>
</comment>
<comment type="pathway">
    <text evidence="18">Bacterial outer membrane biogenesis; LPS lipid A biosynthesis.</text>
</comment>
<dbReference type="GO" id="GO:0071555">
    <property type="term" value="P:cell wall organization"/>
    <property type="evidence" value="ECO:0007669"/>
    <property type="project" value="UniProtKB-KW"/>
</dbReference>
<dbReference type="SUPFAM" id="SSF53448">
    <property type="entry name" value="Nucleotide-diphospho-sugar transferases"/>
    <property type="match status" value="1"/>
</dbReference>
<dbReference type="Pfam" id="PF00132">
    <property type="entry name" value="Hexapep"/>
    <property type="match status" value="1"/>
</dbReference>
<comment type="cofactor">
    <cofactor evidence="18">
        <name>Mg(2+)</name>
        <dbReference type="ChEBI" id="CHEBI:18420"/>
    </cofactor>
    <text evidence="18">Binds 1 Mg(2+) ion per subunit.</text>
</comment>
<dbReference type="GO" id="GO:0005737">
    <property type="term" value="C:cytoplasm"/>
    <property type="evidence" value="ECO:0007669"/>
    <property type="project" value="UniProtKB-SubCell"/>
</dbReference>
<dbReference type="InterPro" id="IPR029044">
    <property type="entry name" value="Nucleotide-diphossugar_trans"/>
</dbReference>
<evidence type="ECO:0000256" key="7">
    <source>
        <dbReference type="ARBA" id="ARBA00022723"/>
    </source>
</evidence>